<protein>
    <submittedName>
        <fullName evidence="1">Uncharacterized protein</fullName>
    </submittedName>
</protein>
<organism evidence="1 2">
    <name type="scientific">Zizania palustris</name>
    <name type="common">Northern wild rice</name>
    <dbReference type="NCBI Taxonomy" id="103762"/>
    <lineage>
        <taxon>Eukaryota</taxon>
        <taxon>Viridiplantae</taxon>
        <taxon>Streptophyta</taxon>
        <taxon>Embryophyta</taxon>
        <taxon>Tracheophyta</taxon>
        <taxon>Spermatophyta</taxon>
        <taxon>Magnoliopsida</taxon>
        <taxon>Liliopsida</taxon>
        <taxon>Poales</taxon>
        <taxon>Poaceae</taxon>
        <taxon>BOP clade</taxon>
        <taxon>Oryzoideae</taxon>
        <taxon>Oryzeae</taxon>
        <taxon>Zizaniinae</taxon>
        <taxon>Zizania</taxon>
    </lineage>
</organism>
<evidence type="ECO:0000313" key="2">
    <source>
        <dbReference type="Proteomes" id="UP000729402"/>
    </source>
</evidence>
<keyword evidence="2" id="KW-1185">Reference proteome</keyword>
<dbReference type="Proteomes" id="UP000729402">
    <property type="component" value="Unassembled WGS sequence"/>
</dbReference>
<accession>A0A8J6BWX1</accession>
<dbReference type="EMBL" id="JAAALK010000079">
    <property type="protein sequence ID" value="KAG8098877.1"/>
    <property type="molecule type" value="Genomic_DNA"/>
</dbReference>
<comment type="caution">
    <text evidence="1">The sequence shown here is derived from an EMBL/GenBank/DDBJ whole genome shotgun (WGS) entry which is preliminary data.</text>
</comment>
<reference evidence="1" key="1">
    <citation type="journal article" date="2021" name="bioRxiv">
        <title>Whole Genome Assembly and Annotation of Northern Wild Rice, Zizania palustris L., Supports a Whole Genome Duplication in the Zizania Genus.</title>
        <authorList>
            <person name="Haas M."/>
            <person name="Kono T."/>
            <person name="Macchietto M."/>
            <person name="Millas R."/>
            <person name="McGilp L."/>
            <person name="Shao M."/>
            <person name="Duquette J."/>
            <person name="Hirsch C.N."/>
            <person name="Kimball J."/>
        </authorList>
    </citation>
    <scope>NUCLEOTIDE SEQUENCE</scope>
    <source>
        <tissue evidence="1">Fresh leaf tissue</tissue>
    </source>
</reference>
<reference evidence="1" key="2">
    <citation type="submission" date="2021-02" db="EMBL/GenBank/DDBJ databases">
        <authorList>
            <person name="Kimball J.A."/>
            <person name="Haas M.W."/>
            <person name="Macchietto M."/>
            <person name="Kono T."/>
            <person name="Duquette J."/>
            <person name="Shao M."/>
        </authorList>
    </citation>
    <scope>NUCLEOTIDE SEQUENCE</scope>
    <source>
        <tissue evidence="1">Fresh leaf tissue</tissue>
    </source>
</reference>
<gene>
    <name evidence="1" type="ORF">GUJ93_ZPchr0013g33926</name>
</gene>
<name>A0A8J6BWX1_ZIZPA</name>
<proteinExistence type="predicted"/>
<evidence type="ECO:0000313" key="1">
    <source>
        <dbReference type="EMBL" id="KAG8098877.1"/>
    </source>
</evidence>
<sequence>MPAPLGTWVLPASDPSRALFIARARHSHGLPKPAGRPPLHAKAKTSRVLADPPLLLRRVEAADPALLPRRRLRLWNPWMELSQLLLHLPVIRKLYKTGITNFYRKQLKKLTKE</sequence>
<dbReference type="AlphaFoldDB" id="A0A8J6BWX1"/>